<proteinExistence type="predicted"/>
<keyword evidence="1" id="KW-0812">Transmembrane</keyword>
<dbReference type="HOGENOM" id="CLU_1617152_0_0_11"/>
<feature type="transmembrane region" description="Helical" evidence="1">
    <location>
        <begin position="38"/>
        <end position="58"/>
    </location>
</feature>
<reference evidence="2 3" key="1">
    <citation type="journal article" date="2012" name="J. Bacteriol.">
        <title>Genome Sequence of Radiation-Resistant Modestobacter marinus Strain BC501, a Representative Actinobacterium That Thrives on Calcareous Stone Surfaces.</title>
        <authorList>
            <person name="Normand P."/>
            <person name="Gury J."/>
            <person name="Pujic P."/>
            <person name="Chouaia B."/>
            <person name="Crotti E."/>
            <person name="Brusetti L."/>
            <person name="Daffonchio D."/>
            <person name="Vacherie B."/>
            <person name="Barbe V."/>
            <person name="Medigue C."/>
            <person name="Calteau A."/>
            <person name="Ghodhbane-Gtari F."/>
            <person name="Essoussi I."/>
            <person name="Nouioui I."/>
            <person name="Abbassi-Ghozzi I."/>
            <person name="Gtari M."/>
        </authorList>
    </citation>
    <scope>NUCLEOTIDE SEQUENCE [LARGE SCALE GENOMIC DNA]</scope>
    <source>
        <strain evidence="3">BC 501</strain>
    </source>
</reference>
<dbReference type="KEGG" id="mmar:MODMU_1199"/>
<keyword evidence="1" id="KW-0472">Membrane</keyword>
<dbReference type="AlphaFoldDB" id="I4ETD6"/>
<feature type="transmembrane region" description="Helical" evidence="1">
    <location>
        <begin position="64"/>
        <end position="85"/>
    </location>
</feature>
<dbReference type="EMBL" id="FO203431">
    <property type="protein sequence ID" value="CCH86649.1"/>
    <property type="molecule type" value="Genomic_DNA"/>
</dbReference>
<sequence>MRDDADRWWLLTAYDDGWCTAPVTVPTAADTRRRLRAFLAWTVAVGGLFAAAVGVGFLLPGVTWLPWVLLAACLGAVAAAAVGAARRRAARRPPVFGSSAQHAAGVAGATRVGWDQVRAVAVQRDGHEDVVTVALRRGKPLVYRSPDRTLGRLFALWSPAPPTS</sequence>
<protein>
    <submittedName>
        <fullName evidence="2">Uncharacterized protein</fullName>
    </submittedName>
</protein>
<name>I4ETD6_MODI5</name>
<evidence type="ECO:0000313" key="3">
    <source>
        <dbReference type="Proteomes" id="UP000006461"/>
    </source>
</evidence>
<evidence type="ECO:0000313" key="2">
    <source>
        <dbReference type="EMBL" id="CCH86649.1"/>
    </source>
</evidence>
<gene>
    <name evidence="2" type="ordered locus">MODMU_1199</name>
</gene>
<accession>I4ETD6</accession>
<keyword evidence="3" id="KW-1185">Reference proteome</keyword>
<dbReference type="OrthoDB" id="5191488at2"/>
<keyword evidence="1" id="KW-1133">Transmembrane helix</keyword>
<dbReference type="STRING" id="477641.MODMU_1199"/>
<evidence type="ECO:0000256" key="1">
    <source>
        <dbReference type="SAM" id="Phobius"/>
    </source>
</evidence>
<dbReference type="Proteomes" id="UP000006461">
    <property type="component" value="Chromosome"/>
</dbReference>
<dbReference type="PATRIC" id="fig|477641.3.peg.1131"/>
<organism evidence="2 3">
    <name type="scientific">Modestobacter italicus (strain DSM 44449 / CECT 9708 / BC 501)</name>
    <dbReference type="NCBI Taxonomy" id="2732864"/>
    <lineage>
        <taxon>Bacteria</taxon>
        <taxon>Bacillati</taxon>
        <taxon>Actinomycetota</taxon>
        <taxon>Actinomycetes</taxon>
        <taxon>Geodermatophilales</taxon>
        <taxon>Geodermatophilaceae</taxon>
        <taxon>Modestobacter</taxon>
    </lineage>
</organism>